<feature type="compositionally biased region" description="Basic and acidic residues" evidence="1">
    <location>
        <begin position="7"/>
        <end position="17"/>
    </location>
</feature>
<evidence type="ECO:0000313" key="3">
    <source>
        <dbReference type="Proteomes" id="UP000307562"/>
    </source>
</evidence>
<evidence type="ECO:0000313" key="2">
    <source>
        <dbReference type="EMBL" id="QCW01814.1"/>
    </source>
</evidence>
<proteinExistence type="predicted"/>
<dbReference type="EMBL" id="CP040637">
    <property type="protein sequence ID" value="QCW01814.1"/>
    <property type="molecule type" value="Genomic_DNA"/>
</dbReference>
<feature type="compositionally biased region" description="Low complexity" evidence="1">
    <location>
        <begin position="18"/>
        <end position="36"/>
    </location>
</feature>
<feature type="region of interest" description="Disordered" evidence="1">
    <location>
        <begin position="1"/>
        <end position="36"/>
    </location>
</feature>
<dbReference type="GeneID" id="96154398"/>
<reference evidence="3" key="1">
    <citation type="submission" date="2019-05" db="EMBL/GenBank/DDBJ databases">
        <title>Complete Genome Sequence and Methylation Pattern of the Halophilic Archaeon Natrinema pallidum BOL6-1.</title>
        <authorList>
            <person name="DasSarma P."/>
            <person name="DasSarma B.P."/>
            <person name="DasSarma S.L."/>
            <person name="Martinez F.L."/>
            <person name="Guzman D."/>
            <person name="Roberts R.J."/>
            <person name="DasSarma S."/>
        </authorList>
    </citation>
    <scope>NUCLEOTIDE SEQUENCE [LARGE SCALE GENOMIC DNA]</scope>
    <source>
        <strain evidence="3">BOL6-1</strain>
    </source>
</reference>
<evidence type="ECO:0000256" key="1">
    <source>
        <dbReference type="SAM" id="MobiDB-lite"/>
    </source>
</evidence>
<accession>A0A4V1IEK5</accession>
<dbReference type="Proteomes" id="UP000307562">
    <property type="component" value="Chromosome"/>
</dbReference>
<dbReference type="AlphaFoldDB" id="A0A4V1IEK5"/>
<gene>
    <name evidence="2" type="ORF">FGF80_00505</name>
</gene>
<dbReference type="KEGG" id="npl:FGF80_00505"/>
<organism evidence="2 3">
    <name type="scientific">Natrinema pallidum</name>
    <dbReference type="NCBI Taxonomy" id="69527"/>
    <lineage>
        <taxon>Archaea</taxon>
        <taxon>Methanobacteriati</taxon>
        <taxon>Methanobacteriota</taxon>
        <taxon>Stenosarchaea group</taxon>
        <taxon>Halobacteria</taxon>
        <taxon>Halobacteriales</taxon>
        <taxon>Natrialbaceae</taxon>
        <taxon>Natrinema</taxon>
    </lineage>
</organism>
<dbReference type="RefSeq" id="WP_138651555.1">
    <property type="nucleotide sequence ID" value="NZ_CP040637.1"/>
</dbReference>
<protein>
    <submittedName>
        <fullName evidence="2">DUF92 domain-containing protein</fullName>
    </submittedName>
</protein>
<sequence length="153" mass="15843">MADDSLEERLAEFESRESVSSQSSLDAPDPSSDGPDPIGPTTRFLAVFALVPQVRLLLSITPVVGMSPTGRSTLLASLVGGVIVAECLLRRSGPAIALALWKGLFHAVLCTIGALIGSVIVTGSSLPDSVVGAGFLVISALVTTRRLEREDSG</sequence>
<keyword evidence="3" id="KW-1185">Reference proteome</keyword>
<name>A0A4V1IEK5_9EURY</name>